<protein>
    <recommendedName>
        <fullName evidence="3">Nucleotidyltransferase</fullName>
    </recommendedName>
</protein>
<keyword evidence="2" id="KW-1185">Reference proteome</keyword>
<dbReference type="RefSeq" id="WP_071792834.1">
    <property type="nucleotide sequence ID" value="NZ_LZDD01000001.1"/>
</dbReference>
<accession>A0A1L8MN59</accession>
<evidence type="ECO:0000313" key="1">
    <source>
        <dbReference type="EMBL" id="OJF72179.1"/>
    </source>
</evidence>
<dbReference type="OrthoDB" id="9780929at2"/>
<reference evidence="2" key="1">
    <citation type="submission" date="2016-06" db="EMBL/GenBank/DDBJ databases">
        <authorList>
            <person name="de Vries S.P.W."/>
            <person name="Hadjirin N.F."/>
            <person name="Lay E.M."/>
            <person name="Zadoks R.N."/>
            <person name="Peacock S.J."/>
            <person name="Parkhill J."/>
            <person name="Grant A.J."/>
            <person name="Mcdougall S."/>
            <person name="Holmes M.A."/>
        </authorList>
    </citation>
    <scope>NUCLEOTIDE SEQUENCE [LARGE SCALE GENOMIC DNA]</scope>
    <source>
        <strain evidence="2">NZ1587</strain>
    </source>
</reference>
<dbReference type="STRING" id="1856638.A9Q68_01150"/>
<dbReference type="Gene3D" id="3.10.450.620">
    <property type="entry name" value="JHP933, nucleotidyltransferase-like core domain"/>
    <property type="match status" value="1"/>
</dbReference>
<evidence type="ECO:0008006" key="3">
    <source>
        <dbReference type="Google" id="ProtNLM"/>
    </source>
</evidence>
<proteinExistence type="predicted"/>
<dbReference type="Proteomes" id="UP000182015">
    <property type="component" value="Unassembled WGS sequence"/>
</dbReference>
<gene>
    <name evidence="1" type="ORF">A9Q68_01150</name>
</gene>
<evidence type="ECO:0000313" key="2">
    <source>
        <dbReference type="Proteomes" id="UP000182015"/>
    </source>
</evidence>
<dbReference type="InterPro" id="IPR014942">
    <property type="entry name" value="AbiEii"/>
</dbReference>
<sequence length="333" mass="39979">MFEYKKMSKNELEQVIKNASLKIGVNEVILEKDYWVCFVLNYLFSKCKWKEAFTFKGGTSLSKCFNLIQRFSEDIDLILDWRVIGYSFDEPWQKRSNTKQDKFNKESNQKTEDFLKNEFVPQLESDFRDMLDEEFHIRIDESDPQTVLFEYPKAFKSSYVVQAVRLEIGTLAAWTPSEAVHIVPDIQKIYPMLFDGDFIKVRTVLPERTFWEKATILHHEANRPEELAIPKRYARHYYDLVCIANSPYKDRAFKSYELLEKVVQFKQKFYPRKWAKYEEATTETIRLMPDEYRLKEIKEDYKNMTEMFFGEYPSFEELMNSVLELEKEIHKIK</sequence>
<dbReference type="Pfam" id="PF08843">
    <property type="entry name" value="AbiEii"/>
    <property type="match status" value="1"/>
</dbReference>
<dbReference type="AlphaFoldDB" id="A0A1L8MN59"/>
<organism evidence="1 2">
    <name type="scientific">Streptococcus bovimastitidis</name>
    <dbReference type="NCBI Taxonomy" id="1856638"/>
    <lineage>
        <taxon>Bacteria</taxon>
        <taxon>Bacillati</taxon>
        <taxon>Bacillota</taxon>
        <taxon>Bacilli</taxon>
        <taxon>Lactobacillales</taxon>
        <taxon>Streptococcaceae</taxon>
        <taxon>Streptococcus</taxon>
    </lineage>
</organism>
<comment type="caution">
    <text evidence="1">The sequence shown here is derived from an EMBL/GenBank/DDBJ whole genome shotgun (WGS) entry which is preliminary data.</text>
</comment>
<name>A0A1L8MN59_9STRE</name>
<dbReference type="EMBL" id="LZDD01000001">
    <property type="protein sequence ID" value="OJF72179.1"/>
    <property type="molecule type" value="Genomic_DNA"/>
</dbReference>